<dbReference type="GO" id="GO:0008270">
    <property type="term" value="F:zinc ion binding"/>
    <property type="evidence" value="ECO:0007669"/>
    <property type="project" value="UniProtKB-KW"/>
</dbReference>
<evidence type="ECO:0000256" key="1">
    <source>
        <dbReference type="ARBA" id="ARBA00022723"/>
    </source>
</evidence>
<dbReference type="InterPro" id="IPR035898">
    <property type="entry name" value="TAZ_dom_sf"/>
</dbReference>
<evidence type="ECO:0000259" key="5">
    <source>
        <dbReference type="SMART" id="SM00551"/>
    </source>
</evidence>
<dbReference type="GO" id="GO:0006950">
    <property type="term" value="P:response to stress"/>
    <property type="evidence" value="ECO:0007669"/>
    <property type="project" value="UniProtKB-ARBA"/>
</dbReference>
<evidence type="ECO:0000256" key="2">
    <source>
        <dbReference type="ARBA" id="ARBA00022771"/>
    </source>
</evidence>
<dbReference type="SUPFAM" id="SSF57933">
    <property type="entry name" value="TAZ domain"/>
    <property type="match status" value="1"/>
</dbReference>
<keyword evidence="4" id="KW-0862">Zinc</keyword>
<dbReference type="SMART" id="SM00551">
    <property type="entry name" value="ZnF_TAZ"/>
    <property type="match status" value="1"/>
</dbReference>
<dbReference type="Proteomes" id="UP000607653">
    <property type="component" value="Unassembled WGS sequence"/>
</dbReference>
<keyword evidence="7" id="KW-1185">Reference proteome</keyword>
<feature type="domain" description="TAZ-type" evidence="5">
    <location>
        <begin position="7"/>
        <end position="91"/>
    </location>
</feature>
<reference evidence="6 7" key="1">
    <citation type="journal article" date="2020" name="Mol. Biol. Evol.">
        <title>Distinct Expression and Methylation Patterns for Genes with Different Fates following a Single Whole-Genome Duplication in Flowering Plants.</title>
        <authorList>
            <person name="Shi T."/>
            <person name="Rahmani R.S."/>
            <person name="Gugger P.F."/>
            <person name="Wang M."/>
            <person name="Li H."/>
            <person name="Zhang Y."/>
            <person name="Li Z."/>
            <person name="Wang Q."/>
            <person name="Van de Peer Y."/>
            <person name="Marchal K."/>
            <person name="Chen J."/>
        </authorList>
    </citation>
    <scope>NUCLEOTIDE SEQUENCE [LARGE SCALE GENOMIC DNA]</scope>
    <source>
        <tissue evidence="6">Leaf</tissue>
    </source>
</reference>
<protein>
    <recommendedName>
        <fullName evidence="5">TAZ-type domain-containing protein</fullName>
    </recommendedName>
</protein>
<evidence type="ECO:0000256" key="4">
    <source>
        <dbReference type="ARBA" id="ARBA00022833"/>
    </source>
</evidence>
<evidence type="ECO:0000313" key="6">
    <source>
        <dbReference type="EMBL" id="DAD18015.1"/>
    </source>
</evidence>
<evidence type="ECO:0000313" key="7">
    <source>
        <dbReference type="Proteomes" id="UP000607653"/>
    </source>
</evidence>
<comment type="caution">
    <text evidence="6">The sequence shown here is derived from an EMBL/GenBank/DDBJ whole genome shotgun (WGS) entry which is preliminary data.</text>
</comment>
<gene>
    <name evidence="6" type="ORF">HUJ06_019478</name>
</gene>
<dbReference type="InterPro" id="IPR044513">
    <property type="entry name" value="BT1/2/3/4/5"/>
</dbReference>
<name>A0A822XGQ2_NELNU</name>
<dbReference type="AlphaFoldDB" id="A0A822XGQ2"/>
<dbReference type="InterPro" id="IPR000197">
    <property type="entry name" value="Znf_TAZ"/>
</dbReference>
<dbReference type="Gene3D" id="1.20.1020.10">
    <property type="entry name" value="TAZ domain"/>
    <property type="match status" value="1"/>
</dbReference>
<keyword evidence="1" id="KW-0479">Metal-binding</keyword>
<dbReference type="PANTHER" id="PTHR46287">
    <property type="entry name" value="BTB/POZ AND TAZ DOMAIN-CONTAINING PROTEIN 3-RELATED"/>
    <property type="match status" value="1"/>
</dbReference>
<dbReference type="PANTHER" id="PTHR46287:SF11">
    <property type="entry name" value="BTB_POZ AND TAZ DOMAIN-CONTAINING PROTEIN 4"/>
    <property type="match status" value="1"/>
</dbReference>
<evidence type="ECO:0000256" key="3">
    <source>
        <dbReference type="ARBA" id="ARBA00022786"/>
    </source>
</evidence>
<accession>A0A822XGQ2</accession>
<organism evidence="6 7">
    <name type="scientific">Nelumbo nucifera</name>
    <name type="common">Sacred lotus</name>
    <dbReference type="NCBI Taxonomy" id="4432"/>
    <lineage>
        <taxon>Eukaryota</taxon>
        <taxon>Viridiplantae</taxon>
        <taxon>Streptophyta</taxon>
        <taxon>Embryophyta</taxon>
        <taxon>Tracheophyta</taxon>
        <taxon>Spermatophyta</taxon>
        <taxon>Magnoliopsida</taxon>
        <taxon>Proteales</taxon>
        <taxon>Nelumbonaceae</taxon>
        <taxon>Nelumbo</taxon>
    </lineage>
</organism>
<dbReference type="EMBL" id="DUZY01000001">
    <property type="protein sequence ID" value="DAD18015.1"/>
    <property type="molecule type" value="Genomic_DNA"/>
</dbReference>
<proteinExistence type="predicted"/>
<sequence>MKKVEEGKIYLQLYEKMEALVHICRDGCRTIGPHDKVLKGDQPPCTFSACKGLELLVRHFAACKLRVPGFLEVASIARECGSSSNFTPASVPTPMSAGFPCAGSPYQLFPSIMLSYGFNGSIIWLLLSDG</sequence>
<keyword evidence="3" id="KW-0833">Ubl conjugation pathway</keyword>
<keyword evidence="2" id="KW-0863">Zinc-finger</keyword>